<evidence type="ECO:0000256" key="1">
    <source>
        <dbReference type="SAM" id="MobiDB-lite"/>
    </source>
</evidence>
<protein>
    <submittedName>
        <fullName evidence="2">Uncharacterized protein</fullName>
    </submittedName>
</protein>
<name>H3C3W8_TETNG</name>
<proteinExistence type="predicted"/>
<reference evidence="3" key="1">
    <citation type="journal article" date="2004" name="Nature">
        <title>Genome duplication in the teleost fish Tetraodon nigroviridis reveals the early vertebrate proto-karyotype.</title>
        <authorList>
            <person name="Jaillon O."/>
            <person name="Aury J.-M."/>
            <person name="Brunet F."/>
            <person name="Petit J.-L."/>
            <person name="Stange-Thomann N."/>
            <person name="Mauceli E."/>
            <person name="Bouneau L."/>
            <person name="Fischer C."/>
            <person name="Ozouf-Costaz C."/>
            <person name="Bernot A."/>
            <person name="Nicaud S."/>
            <person name="Jaffe D."/>
            <person name="Fisher S."/>
            <person name="Lutfalla G."/>
            <person name="Dossat C."/>
            <person name="Segurens B."/>
            <person name="Dasilva C."/>
            <person name="Salanoubat M."/>
            <person name="Levy M."/>
            <person name="Boudet N."/>
            <person name="Castellano S."/>
            <person name="Anthouard V."/>
            <person name="Jubin C."/>
            <person name="Castelli V."/>
            <person name="Katinka M."/>
            <person name="Vacherie B."/>
            <person name="Biemont C."/>
            <person name="Skalli Z."/>
            <person name="Cattolico L."/>
            <person name="Poulain J."/>
            <person name="De Berardinis V."/>
            <person name="Cruaud C."/>
            <person name="Duprat S."/>
            <person name="Brottier P."/>
            <person name="Coutanceau J.-P."/>
            <person name="Gouzy J."/>
            <person name="Parra G."/>
            <person name="Lardier G."/>
            <person name="Chapple C."/>
            <person name="McKernan K.J."/>
            <person name="McEwan P."/>
            <person name="Bosak S."/>
            <person name="Kellis M."/>
            <person name="Volff J.-N."/>
            <person name="Guigo R."/>
            <person name="Zody M.C."/>
            <person name="Mesirov J."/>
            <person name="Lindblad-Toh K."/>
            <person name="Birren B."/>
            <person name="Nusbaum C."/>
            <person name="Kahn D."/>
            <person name="Robinson-Rechavi M."/>
            <person name="Laudet V."/>
            <person name="Schachter V."/>
            <person name="Quetier F."/>
            <person name="Saurin W."/>
            <person name="Scarpelli C."/>
            <person name="Wincker P."/>
            <person name="Lander E.S."/>
            <person name="Weissenbach J."/>
            <person name="Roest Crollius H."/>
        </authorList>
    </citation>
    <scope>NUCLEOTIDE SEQUENCE [LARGE SCALE GENOMIC DNA]</scope>
</reference>
<keyword evidence="3" id="KW-1185">Reference proteome</keyword>
<sequence length="82" mass="8777">GVGYLEGVELTSTSLKGGLVSELRGKNTSTRVIVRARKKTGITPNLAHRPKQSSLVGSQKQYSQNKTGDPDHGDHNHASPNL</sequence>
<accession>H3C3W8</accession>
<evidence type="ECO:0000313" key="2">
    <source>
        <dbReference type="Ensembl" id="ENSTNIP00000002937.1"/>
    </source>
</evidence>
<dbReference type="InParanoid" id="H3C3W8"/>
<dbReference type="HOGENOM" id="CLU_2564502_0_0_1"/>
<feature type="compositionally biased region" description="Basic and acidic residues" evidence="1">
    <location>
        <begin position="68"/>
        <end position="82"/>
    </location>
</feature>
<dbReference type="AlphaFoldDB" id="H3C3W8"/>
<reference evidence="2" key="2">
    <citation type="submission" date="2025-08" db="UniProtKB">
        <authorList>
            <consortium name="Ensembl"/>
        </authorList>
    </citation>
    <scope>IDENTIFICATION</scope>
</reference>
<evidence type="ECO:0000313" key="3">
    <source>
        <dbReference type="Proteomes" id="UP000007303"/>
    </source>
</evidence>
<feature type="compositionally biased region" description="Polar residues" evidence="1">
    <location>
        <begin position="52"/>
        <end position="67"/>
    </location>
</feature>
<dbReference type="Ensembl" id="ENSTNIT00000002348.1">
    <property type="protein sequence ID" value="ENSTNIP00000002937.1"/>
    <property type="gene ID" value="ENSTNIG00000000367.1"/>
</dbReference>
<organism evidence="2 3">
    <name type="scientific">Tetraodon nigroviridis</name>
    <name type="common">Spotted green pufferfish</name>
    <name type="synonym">Chelonodon nigroviridis</name>
    <dbReference type="NCBI Taxonomy" id="99883"/>
    <lineage>
        <taxon>Eukaryota</taxon>
        <taxon>Metazoa</taxon>
        <taxon>Chordata</taxon>
        <taxon>Craniata</taxon>
        <taxon>Vertebrata</taxon>
        <taxon>Euteleostomi</taxon>
        <taxon>Actinopterygii</taxon>
        <taxon>Neopterygii</taxon>
        <taxon>Teleostei</taxon>
        <taxon>Neoteleostei</taxon>
        <taxon>Acanthomorphata</taxon>
        <taxon>Eupercaria</taxon>
        <taxon>Tetraodontiformes</taxon>
        <taxon>Tetradontoidea</taxon>
        <taxon>Tetraodontidae</taxon>
        <taxon>Tetraodon</taxon>
    </lineage>
</organism>
<reference evidence="2" key="3">
    <citation type="submission" date="2025-09" db="UniProtKB">
        <authorList>
            <consortium name="Ensembl"/>
        </authorList>
    </citation>
    <scope>IDENTIFICATION</scope>
</reference>
<dbReference type="Proteomes" id="UP000007303">
    <property type="component" value="Unassembled WGS sequence"/>
</dbReference>
<feature type="region of interest" description="Disordered" evidence="1">
    <location>
        <begin position="38"/>
        <end position="82"/>
    </location>
</feature>